<keyword evidence="6" id="KW-0460">Magnesium</keyword>
<dbReference type="InterPro" id="IPR036615">
    <property type="entry name" value="Mur_ligase_C_dom_sf"/>
</dbReference>
<organism evidence="7 8">
    <name type="scientific">Leptospira kemamanensis</name>
    <dbReference type="NCBI Taxonomy" id="2484942"/>
    <lineage>
        <taxon>Bacteria</taxon>
        <taxon>Pseudomonadati</taxon>
        <taxon>Spirochaetota</taxon>
        <taxon>Spirochaetia</taxon>
        <taxon>Leptospirales</taxon>
        <taxon>Leptospiraceae</taxon>
        <taxon>Leptospira</taxon>
    </lineage>
</organism>
<evidence type="ECO:0000256" key="4">
    <source>
        <dbReference type="ARBA" id="ARBA00022741"/>
    </source>
</evidence>
<dbReference type="InterPro" id="IPR001645">
    <property type="entry name" value="Folylpolyglutamate_synth"/>
</dbReference>
<dbReference type="RefSeq" id="WP_135617522.1">
    <property type="nucleotide sequence ID" value="NZ_RQGG01000007.1"/>
</dbReference>
<accession>A0A4R9JTL8</accession>
<dbReference type="InterPro" id="IPR036565">
    <property type="entry name" value="Mur-like_cat_sf"/>
</dbReference>
<comment type="similarity">
    <text evidence="1">Belongs to the folylpolyglutamate synthase family.</text>
</comment>
<dbReference type="Gene3D" id="3.40.1190.10">
    <property type="entry name" value="Mur-like, catalytic domain"/>
    <property type="match status" value="1"/>
</dbReference>
<keyword evidence="8" id="KW-1185">Reference proteome</keyword>
<keyword evidence="2" id="KW-0436">Ligase</keyword>
<dbReference type="GO" id="GO:0004326">
    <property type="term" value="F:tetrahydrofolylpolyglutamate synthase activity"/>
    <property type="evidence" value="ECO:0007669"/>
    <property type="project" value="InterPro"/>
</dbReference>
<gene>
    <name evidence="7" type="ORF">EHQ59_02330</name>
</gene>
<keyword evidence="4" id="KW-0547">Nucleotide-binding</keyword>
<dbReference type="GO" id="GO:0046872">
    <property type="term" value="F:metal ion binding"/>
    <property type="evidence" value="ECO:0007669"/>
    <property type="project" value="UniProtKB-KW"/>
</dbReference>
<name>A0A4R9JTL8_9LEPT</name>
<dbReference type="OrthoDB" id="9809356at2"/>
<evidence type="ECO:0000256" key="6">
    <source>
        <dbReference type="ARBA" id="ARBA00022842"/>
    </source>
</evidence>
<keyword evidence="3" id="KW-0479">Metal-binding</keyword>
<dbReference type="GO" id="GO:0005524">
    <property type="term" value="F:ATP binding"/>
    <property type="evidence" value="ECO:0007669"/>
    <property type="project" value="UniProtKB-KW"/>
</dbReference>
<keyword evidence="5" id="KW-0067">ATP-binding</keyword>
<dbReference type="EMBL" id="RQGG01000007">
    <property type="protein sequence ID" value="TGL56102.1"/>
    <property type="molecule type" value="Genomic_DNA"/>
</dbReference>
<evidence type="ECO:0000313" key="7">
    <source>
        <dbReference type="EMBL" id="TGL56102.1"/>
    </source>
</evidence>
<sequence>MLFLEYLNQRQNVEKTRNFNVFQNYTLDALNKLFASLKSSIHTSEKKSPNPSKPIRVSVVGTNGKGSTSHYLACLTSLLGYKVGLYTSPHLLTPLERFQIVTNGNLSLPSKEDVEECFQTILKENHPEIDSLSYFEFLTVFAYRYFQKQNVEVEIWEAGLGGRLDATKLVEADFVVMTKIGLDHSEILGGTREAICQEKLGIIGEKTLALFAMKEEVDSLPLPFQNRPKKEKVPLHVIAQAPKESYLESNFLYAKEILKDLFPSRKNDLESISFPEVPNPKGRMEVLAKEPLIVFDPSHNPDAIQTTTQEFCKSHPEFHLLLGSLPDKDLPGILEVLPRTALKTLFLWEGEGFGTFPEPRPDLAKQTKRTKSESDLVPVFQGRTPLLVLGSFRLYGIVANLIQNTIKM</sequence>
<reference evidence="7" key="1">
    <citation type="journal article" date="2019" name="PLoS Negl. Trop. Dis.">
        <title>Revisiting the worldwide diversity of Leptospira species in the environment.</title>
        <authorList>
            <person name="Vincent A.T."/>
            <person name="Schiettekatte O."/>
            <person name="Bourhy P."/>
            <person name="Veyrier F.J."/>
            <person name="Picardeau M."/>
        </authorList>
    </citation>
    <scope>NUCLEOTIDE SEQUENCE [LARGE SCALE GENOMIC DNA]</scope>
    <source>
        <strain evidence="7">201702454</strain>
    </source>
</reference>
<dbReference type="NCBIfam" id="TIGR01499">
    <property type="entry name" value="folC"/>
    <property type="match status" value="1"/>
</dbReference>
<evidence type="ECO:0000256" key="2">
    <source>
        <dbReference type="ARBA" id="ARBA00022598"/>
    </source>
</evidence>
<comment type="caution">
    <text evidence="7">The sequence shown here is derived from an EMBL/GenBank/DDBJ whole genome shotgun (WGS) entry which is preliminary data.</text>
</comment>
<dbReference type="Gene3D" id="3.90.190.20">
    <property type="entry name" value="Mur ligase, C-terminal domain"/>
    <property type="match status" value="1"/>
</dbReference>
<dbReference type="SUPFAM" id="SSF53244">
    <property type="entry name" value="MurD-like peptide ligases, peptide-binding domain"/>
    <property type="match status" value="1"/>
</dbReference>
<dbReference type="GO" id="GO:0008841">
    <property type="term" value="F:dihydrofolate synthase activity"/>
    <property type="evidence" value="ECO:0007669"/>
    <property type="project" value="TreeGrafter"/>
</dbReference>
<protein>
    <submittedName>
        <fullName evidence="7">Bifunctional folylpolyglutamate synthase/dihydrofolate synthase</fullName>
    </submittedName>
</protein>
<dbReference type="PANTHER" id="PTHR11136:SF0">
    <property type="entry name" value="DIHYDROFOLATE SYNTHETASE-RELATED"/>
    <property type="match status" value="1"/>
</dbReference>
<dbReference type="Proteomes" id="UP000297609">
    <property type="component" value="Unassembled WGS sequence"/>
</dbReference>
<evidence type="ECO:0000256" key="5">
    <source>
        <dbReference type="ARBA" id="ARBA00022840"/>
    </source>
</evidence>
<dbReference type="GO" id="GO:0005737">
    <property type="term" value="C:cytoplasm"/>
    <property type="evidence" value="ECO:0007669"/>
    <property type="project" value="TreeGrafter"/>
</dbReference>
<dbReference type="PANTHER" id="PTHR11136">
    <property type="entry name" value="FOLYLPOLYGLUTAMATE SYNTHASE-RELATED"/>
    <property type="match status" value="1"/>
</dbReference>
<dbReference type="SUPFAM" id="SSF53623">
    <property type="entry name" value="MurD-like peptide ligases, catalytic domain"/>
    <property type="match status" value="1"/>
</dbReference>
<evidence type="ECO:0000256" key="3">
    <source>
        <dbReference type="ARBA" id="ARBA00022723"/>
    </source>
</evidence>
<dbReference type="AlphaFoldDB" id="A0A4R9JTL8"/>
<proteinExistence type="inferred from homology"/>
<evidence type="ECO:0000256" key="1">
    <source>
        <dbReference type="ARBA" id="ARBA00008276"/>
    </source>
</evidence>
<evidence type="ECO:0000313" key="8">
    <source>
        <dbReference type="Proteomes" id="UP000297609"/>
    </source>
</evidence>